<dbReference type="SUPFAM" id="SSF160214">
    <property type="entry name" value="FlaG-like"/>
    <property type="match status" value="1"/>
</dbReference>
<protein>
    <submittedName>
        <fullName evidence="1">Flagellar protein FlaG</fullName>
    </submittedName>
</protein>
<dbReference type="InterPro" id="IPR005186">
    <property type="entry name" value="FlaG"/>
</dbReference>
<keyword evidence="1" id="KW-0966">Cell projection</keyword>
<keyword evidence="1" id="KW-0282">Flagellum</keyword>
<comment type="caution">
    <text evidence="1">The sequence shown here is derived from an EMBL/GenBank/DDBJ whole genome shotgun (WGS) entry which is preliminary data.</text>
</comment>
<dbReference type="Pfam" id="PF03646">
    <property type="entry name" value="FlaG"/>
    <property type="match status" value="1"/>
</dbReference>
<dbReference type="Gene3D" id="3.30.160.170">
    <property type="entry name" value="FlaG-like"/>
    <property type="match status" value="1"/>
</dbReference>
<evidence type="ECO:0000313" key="1">
    <source>
        <dbReference type="EMBL" id="KAB7706505.1"/>
    </source>
</evidence>
<accession>A0A6I1FEZ0</accession>
<keyword evidence="1" id="KW-0969">Cilium</keyword>
<reference evidence="1 2" key="1">
    <citation type="submission" date="2019-10" db="EMBL/GenBank/DDBJ databases">
        <title>Bacillus aerolatum sp. nov., isolated from bioaerosol of sport playgrounds.</title>
        <authorList>
            <person name="Chen P."/>
            <person name="Zhang G."/>
        </authorList>
    </citation>
    <scope>NUCLEOTIDE SEQUENCE [LARGE SCALE GENOMIC DNA]</scope>
    <source>
        <strain evidence="1 2">CX253</strain>
    </source>
</reference>
<gene>
    <name evidence="1" type="primary">flaG</name>
    <name evidence="1" type="ORF">F9802_09890</name>
</gene>
<dbReference type="EMBL" id="WEIO01000005">
    <property type="protein sequence ID" value="KAB7706505.1"/>
    <property type="molecule type" value="Genomic_DNA"/>
</dbReference>
<keyword evidence="2" id="KW-1185">Reference proteome</keyword>
<organism evidence="1 2">
    <name type="scientific">Bacillus aerolatus</name>
    <dbReference type="NCBI Taxonomy" id="2653354"/>
    <lineage>
        <taxon>Bacteria</taxon>
        <taxon>Bacillati</taxon>
        <taxon>Bacillota</taxon>
        <taxon>Bacilli</taxon>
        <taxon>Bacillales</taxon>
        <taxon>Bacillaceae</taxon>
        <taxon>Bacillus</taxon>
    </lineage>
</organism>
<dbReference type="PANTHER" id="PTHR37166">
    <property type="entry name" value="PROTEIN FLAG"/>
    <property type="match status" value="1"/>
</dbReference>
<dbReference type="Proteomes" id="UP000429595">
    <property type="component" value="Unassembled WGS sequence"/>
</dbReference>
<name>A0A6I1FEZ0_9BACI</name>
<sequence>MIEKVDRVKSLIQPVNQTGQVKAAVEQQANYSDTAQRQPDKSEMEKVVRGMNDFLKPSNTHLKFEFHDELEEYYVTMVDDITHEVIREIPSKKLLDMYAAMTEYLGVLVDKKI</sequence>
<dbReference type="NCBIfam" id="NF005834">
    <property type="entry name" value="PRK07738.1"/>
    <property type="match status" value="1"/>
</dbReference>
<dbReference type="RefSeq" id="WP_152151457.1">
    <property type="nucleotide sequence ID" value="NZ_WEIO01000005.1"/>
</dbReference>
<evidence type="ECO:0000313" key="2">
    <source>
        <dbReference type="Proteomes" id="UP000429595"/>
    </source>
</evidence>
<proteinExistence type="predicted"/>
<dbReference type="AlphaFoldDB" id="A0A6I1FEZ0"/>
<dbReference type="PANTHER" id="PTHR37166:SF1">
    <property type="entry name" value="PROTEIN FLAG"/>
    <property type="match status" value="1"/>
</dbReference>
<dbReference type="InterPro" id="IPR035924">
    <property type="entry name" value="FlaG-like_sf"/>
</dbReference>